<dbReference type="RefSeq" id="WP_109646220.1">
    <property type="nucleotide sequence ID" value="NZ_QGGB01000005.1"/>
</dbReference>
<keyword evidence="3" id="KW-1185">Reference proteome</keyword>
<dbReference type="GO" id="GO:0006974">
    <property type="term" value="P:DNA damage response"/>
    <property type="evidence" value="ECO:0007669"/>
    <property type="project" value="TreeGrafter"/>
</dbReference>
<evidence type="ECO:0000256" key="1">
    <source>
        <dbReference type="SAM" id="SignalP"/>
    </source>
</evidence>
<accession>A0A316TTC4</accession>
<organism evidence="2 3">
    <name type="scientific">Rhodohalobacter mucosus</name>
    <dbReference type="NCBI Taxonomy" id="2079485"/>
    <lineage>
        <taxon>Bacteria</taxon>
        <taxon>Pseudomonadati</taxon>
        <taxon>Balneolota</taxon>
        <taxon>Balneolia</taxon>
        <taxon>Balneolales</taxon>
        <taxon>Balneolaceae</taxon>
        <taxon>Rhodohalobacter</taxon>
    </lineage>
</organism>
<reference evidence="2 3" key="1">
    <citation type="submission" date="2018-05" db="EMBL/GenBank/DDBJ databases">
        <title>Rhodohalobacter halophilus gen. nov., sp. nov., a moderately halophilic member of the family Balneolaceae.</title>
        <authorList>
            <person name="Liu Z.-W."/>
        </authorList>
    </citation>
    <scope>NUCLEOTIDE SEQUENCE [LARGE SCALE GENOMIC DNA]</scope>
    <source>
        <strain evidence="2 3">8A47</strain>
    </source>
</reference>
<dbReference type="Gene3D" id="3.30.110.170">
    <property type="entry name" value="Protein of unknown function (DUF541), domain 1"/>
    <property type="match status" value="1"/>
</dbReference>
<gene>
    <name evidence="2" type="ORF">DDZ15_06240</name>
</gene>
<comment type="caution">
    <text evidence="2">The sequence shown here is derived from an EMBL/GenBank/DDBJ whole genome shotgun (WGS) entry which is preliminary data.</text>
</comment>
<dbReference type="PROSITE" id="PS51257">
    <property type="entry name" value="PROKAR_LIPOPROTEIN"/>
    <property type="match status" value="1"/>
</dbReference>
<keyword evidence="1" id="KW-0732">Signal</keyword>
<dbReference type="AlphaFoldDB" id="A0A316TTC4"/>
<dbReference type="PANTHER" id="PTHR34387:SF2">
    <property type="entry name" value="SLR1258 PROTEIN"/>
    <property type="match status" value="1"/>
</dbReference>
<dbReference type="InterPro" id="IPR007497">
    <property type="entry name" value="SIMPL/DUF541"/>
</dbReference>
<dbReference type="Gene3D" id="3.30.70.2970">
    <property type="entry name" value="Protein of unknown function (DUF541), domain 2"/>
    <property type="match status" value="1"/>
</dbReference>
<protein>
    <recommendedName>
        <fullName evidence="4">Secreted protein</fullName>
    </recommendedName>
</protein>
<dbReference type="Proteomes" id="UP000245533">
    <property type="component" value="Unassembled WGS sequence"/>
</dbReference>
<evidence type="ECO:0000313" key="3">
    <source>
        <dbReference type="Proteomes" id="UP000245533"/>
    </source>
</evidence>
<dbReference type="InterPro" id="IPR052022">
    <property type="entry name" value="26kDa_periplasmic_antigen"/>
</dbReference>
<dbReference type="Pfam" id="PF04402">
    <property type="entry name" value="SIMPL"/>
    <property type="match status" value="1"/>
</dbReference>
<sequence>MKNILFFSLMVFATACSTSAQAVLTNTTGADESKIVIDATGMSTAAADRITFQINLSRFHENAQTAFNRHKELERYLTDLLLDKGIEDERIQANPISISPRRYSEGQGYETRQRVTVELDDIGEFEQMQVDLIENGFDNFSGAFGSSEQEEAVEEAIANAVETAQRKARILAQAAGKQLGGVIGIEHTSTRGPIYRESGALAMSATADDGGMLQFQTTIPVRENVRVIFRLAN</sequence>
<feature type="chain" id="PRO_5016367635" description="Secreted protein" evidence="1">
    <location>
        <begin position="23"/>
        <end position="233"/>
    </location>
</feature>
<proteinExistence type="predicted"/>
<name>A0A316TTC4_9BACT</name>
<evidence type="ECO:0000313" key="2">
    <source>
        <dbReference type="EMBL" id="PWN06871.1"/>
    </source>
</evidence>
<evidence type="ECO:0008006" key="4">
    <source>
        <dbReference type="Google" id="ProtNLM"/>
    </source>
</evidence>
<dbReference type="OrthoDB" id="1524268at2"/>
<feature type="signal peptide" evidence="1">
    <location>
        <begin position="1"/>
        <end position="22"/>
    </location>
</feature>
<dbReference type="PANTHER" id="PTHR34387">
    <property type="entry name" value="SLR1258 PROTEIN"/>
    <property type="match status" value="1"/>
</dbReference>
<dbReference type="EMBL" id="QGGB01000005">
    <property type="protein sequence ID" value="PWN06871.1"/>
    <property type="molecule type" value="Genomic_DNA"/>
</dbReference>